<evidence type="ECO:0000256" key="8">
    <source>
        <dbReference type="ARBA" id="ARBA00023004"/>
    </source>
</evidence>
<evidence type="ECO:0000256" key="7">
    <source>
        <dbReference type="ARBA" id="ARBA00022982"/>
    </source>
</evidence>
<feature type="domain" description="4Fe-4S ferredoxin-type" evidence="10">
    <location>
        <begin position="102"/>
        <end position="131"/>
    </location>
</feature>
<evidence type="ECO:0000256" key="4">
    <source>
        <dbReference type="ARBA" id="ARBA00022485"/>
    </source>
</evidence>
<evidence type="ECO:0000256" key="9">
    <source>
        <dbReference type="ARBA" id="ARBA00023014"/>
    </source>
</evidence>
<evidence type="ECO:0000256" key="2">
    <source>
        <dbReference type="ARBA" id="ARBA00003584"/>
    </source>
</evidence>
<accession>A0AAJ4TIW1</accession>
<dbReference type="GO" id="GO:0046872">
    <property type="term" value="F:metal ion binding"/>
    <property type="evidence" value="ECO:0007669"/>
    <property type="project" value="UniProtKB-KW"/>
</dbReference>
<dbReference type="Gene3D" id="3.30.70.20">
    <property type="match status" value="2"/>
</dbReference>
<dbReference type="SUPFAM" id="SSF54862">
    <property type="entry name" value="4Fe-4S ferredoxins"/>
    <property type="match status" value="1"/>
</dbReference>
<feature type="domain" description="4Fe-4S ferredoxin-type" evidence="10">
    <location>
        <begin position="15"/>
        <end position="45"/>
    </location>
</feature>
<dbReference type="PANTHER" id="PTHR43177:SF5">
    <property type="entry name" value="ANAEROBIC DIMETHYL SULFOXIDE REDUCTASE CHAIN B-RELATED"/>
    <property type="match status" value="1"/>
</dbReference>
<dbReference type="PANTHER" id="PTHR43177">
    <property type="entry name" value="PROTEIN NRFC"/>
    <property type="match status" value="1"/>
</dbReference>
<dbReference type="InterPro" id="IPR017900">
    <property type="entry name" value="4Fe4S_Fe_S_CS"/>
</dbReference>
<evidence type="ECO:0000256" key="6">
    <source>
        <dbReference type="ARBA" id="ARBA00022737"/>
    </source>
</evidence>
<protein>
    <submittedName>
        <fullName evidence="11">Dimethylsulfoxide reductase subunit B</fullName>
        <ecNumber evidence="11">1.8.5.3</ecNumber>
    </submittedName>
</protein>
<evidence type="ECO:0000256" key="1">
    <source>
        <dbReference type="ARBA" id="ARBA00001966"/>
    </source>
</evidence>
<keyword evidence="8" id="KW-0408">Iron</keyword>
<dbReference type="EC" id="1.8.5.3" evidence="11"/>
<reference evidence="11" key="1">
    <citation type="submission" date="2021-06" db="EMBL/GenBank/DDBJ databases">
        <title>Emergence of genetically related NDM-1-producing Providencia rettgeri strains in Argentina.</title>
        <authorList>
            <person name="Pasteran F."/>
            <person name="Meo A."/>
            <person name="Gomez S."/>
            <person name="Derdoy L."/>
            <person name="Albronoz E."/>
            <person name="Faccone D."/>
            <person name="Guerriero L."/>
            <person name="Archuby D."/>
            <person name="Tarzia A."/>
            <person name="Lopez M."/>
            <person name="Corso A."/>
        </authorList>
    </citation>
    <scope>NUCLEOTIDE SEQUENCE</scope>
    <source>
        <strain evidence="11">PreM15628</strain>
    </source>
</reference>
<dbReference type="NCBIfam" id="TIGR02951">
    <property type="entry name" value="DMSO_dmsB"/>
    <property type="match status" value="1"/>
</dbReference>
<evidence type="ECO:0000256" key="5">
    <source>
        <dbReference type="ARBA" id="ARBA00022723"/>
    </source>
</evidence>
<evidence type="ECO:0000313" key="11">
    <source>
        <dbReference type="EMBL" id="QWQ21236.2"/>
    </source>
</evidence>
<dbReference type="Pfam" id="PF13247">
    <property type="entry name" value="Fer4_11"/>
    <property type="match status" value="1"/>
</dbReference>
<evidence type="ECO:0000256" key="3">
    <source>
        <dbReference type="ARBA" id="ARBA00022448"/>
    </source>
</evidence>
<evidence type="ECO:0000313" key="12">
    <source>
        <dbReference type="Proteomes" id="UP000682358"/>
    </source>
</evidence>
<comment type="function">
    <text evidence="2">Electron transfer subunit of the terminal reductase during anaerobic growth on various sulfoxide and N-oxide compounds.</text>
</comment>
<keyword evidence="3" id="KW-0813">Transport</keyword>
<sequence>MSKFHVYPAVSSKQLGFYIDSARCSGCKACQVACKDKNNLDVGRKYRRVYEVAGGEFIENGTGGLVNNVFAYTLSISCNHCADPMCVKNCPTTAMHKREGDGIVMVNTDKCVGCGTCAWSCPYGAPQMNPETKQMSKCDFCIDLQLKGEQPVCVATCPLGAIQFGPIDELRQRYGELADVRGLPDSSITHPNLVIHPHLGAGRTQNSQGEAKWMNGHYCYSHF</sequence>
<dbReference type="InterPro" id="IPR050954">
    <property type="entry name" value="ET_IronSulfur_Cluster-Binding"/>
</dbReference>
<dbReference type="AlphaFoldDB" id="A0AAJ4TIW1"/>
<proteinExistence type="predicted"/>
<dbReference type="PROSITE" id="PS00198">
    <property type="entry name" value="4FE4S_FER_1"/>
    <property type="match status" value="1"/>
</dbReference>
<comment type="cofactor">
    <cofactor evidence="1">
        <name>[4Fe-4S] cluster</name>
        <dbReference type="ChEBI" id="CHEBI:49883"/>
    </cofactor>
</comment>
<gene>
    <name evidence="11" type="primary">dmsB</name>
    <name evidence="11" type="ORF">KOF27_02435</name>
</gene>
<dbReference type="InterPro" id="IPR014297">
    <property type="entry name" value="DMSO_DmsB"/>
</dbReference>
<dbReference type="GO" id="GO:0051539">
    <property type="term" value="F:4 iron, 4 sulfur cluster binding"/>
    <property type="evidence" value="ECO:0007669"/>
    <property type="project" value="UniProtKB-KW"/>
</dbReference>
<keyword evidence="5" id="KW-0479">Metal-binding</keyword>
<keyword evidence="7" id="KW-0249">Electron transport</keyword>
<keyword evidence="9" id="KW-0411">Iron-sulfur</keyword>
<keyword evidence="4" id="KW-0004">4Fe-4S</keyword>
<evidence type="ECO:0000259" key="10">
    <source>
        <dbReference type="PROSITE" id="PS51379"/>
    </source>
</evidence>
<dbReference type="CDD" id="cd16371">
    <property type="entry name" value="DMSOR_beta_like"/>
    <property type="match status" value="1"/>
</dbReference>
<name>A0AAJ4TIW1_PRORE</name>
<dbReference type="EMBL" id="CP076405">
    <property type="protein sequence ID" value="QWQ21236.2"/>
    <property type="molecule type" value="Genomic_DNA"/>
</dbReference>
<dbReference type="InterPro" id="IPR017896">
    <property type="entry name" value="4Fe4S_Fe-S-bd"/>
</dbReference>
<organism evidence="11 12">
    <name type="scientific">Providencia rettgeri</name>
    <dbReference type="NCBI Taxonomy" id="587"/>
    <lineage>
        <taxon>Bacteria</taxon>
        <taxon>Pseudomonadati</taxon>
        <taxon>Pseudomonadota</taxon>
        <taxon>Gammaproteobacteria</taxon>
        <taxon>Enterobacterales</taxon>
        <taxon>Morganellaceae</taxon>
        <taxon>Providencia</taxon>
    </lineage>
</organism>
<keyword evidence="6" id="KW-0677">Repeat</keyword>
<dbReference type="Proteomes" id="UP000682358">
    <property type="component" value="Chromosome"/>
</dbReference>
<dbReference type="PROSITE" id="PS51379">
    <property type="entry name" value="4FE4S_FER_2"/>
    <property type="match status" value="2"/>
</dbReference>
<dbReference type="GO" id="GO:0016491">
    <property type="term" value="F:oxidoreductase activity"/>
    <property type="evidence" value="ECO:0007669"/>
    <property type="project" value="UniProtKB-KW"/>
</dbReference>
<keyword evidence="11" id="KW-0560">Oxidoreductase</keyword>